<sequence length="169" mass="19014">MSFSMYELTIPVMLRNLGILSEYMDKAAAYAIEKNIDPSVLINTRLAPDMLPLSGQIQRFSDNCKGGVAKLAGIPSPRFPDTESTFAELKERLTKTAGFLQDIKPELLNGDDNRLLEIKVRQESISVSARTYLLSMLLPNIFFHLTTTHDILRHNGMDVGKMDYLGYSR</sequence>
<keyword evidence="2" id="KW-1185">Reference proteome</keyword>
<dbReference type="InterPro" id="IPR018531">
    <property type="entry name" value="DUF1993"/>
</dbReference>
<dbReference type="Gene3D" id="1.20.120.450">
    <property type="entry name" value="dinb family like domain"/>
    <property type="match status" value="1"/>
</dbReference>
<dbReference type="InterPro" id="IPR034660">
    <property type="entry name" value="DinB/YfiT-like"/>
</dbReference>
<dbReference type="SUPFAM" id="SSF109854">
    <property type="entry name" value="DinB/YfiT-like putative metalloenzymes"/>
    <property type="match status" value="1"/>
</dbReference>
<dbReference type="PANTHER" id="PTHR36922">
    <property type="entry name" value="BLL2446 PROTEIN"/>
    <property type="match status" value="1"/>
</dbReference>
<proteinExistence type="predicted"/>
<dbReference type="Pfam" id="PF09351">
    <property type="entry name" value="DUF1993"/>
    <property type="match status" value="1"/>
</dbReference>
<organism evidence="1 2">
    <name type="scientific">Legionella lytica</name>
    <dbReference type="NCBI Taxonomy" id="96232"/>
    <lineage>
        <taxon>Bacteria</taxon>
        <taxon>Pseudomonadati</taxon>
        <taxon>Pseudomonadota</taxon>
        <taxon>Gammaproteobacteria</taxon>
        <taxon>Legionellales</taxon>
        <taxon>Legionellaceae</taxon>
        <taxon>Legionella</taxon>
    </lineage>
</organism>
<dbReference type="RefSeq" id="WP_400188466.1">
    <property type="nucleotide sequence ID" value="NZ_JBGORX010000008.1"/>
</dbReference>
<dbReference type="EMBL" id="JBGORX010000008">
    <property type="protein sequence ID" value="MFJ1269648.1"/>
    <property type="molecule type" value="Genomic_DNA"/>
</dbReference>
<evidence type="ECO:0000313" key="2">
    <source>
        <dbReference type="Proteomes" id="UP001615550"/>
    </source>
</evidence>
<dbReference type="Proteomes" id="UP001615550">
    <property type="component" value="Unassembled WGS sequence"/>
</dbReference>
<comment type="caution">
    <text evidence="1">The sequence shown here is derived from an EMBL/GenBank/DDBJ whole genome shotgun (WGS) entry which is preliminary data.</text>
</comment>
<dbReference type="PANTHER" id="PTHR36922:SF1">
    <property type="entry name" value="DUF1993 DOMAIN-CONTAINING PROTEIN"/>
    <property type="match status" value="1"/>
</dbReference>
<protein>
    <submittedName>
        <fullName evidence="1">DUF1993 family protein</fullName>
    </submittedName>
</protein>
<accession>A0ABW8DAC6</accession>
<reference evidence="1 2" key="1">
    <citation type="submission" date="2024-08" db="EMBL/GenBank/DDBJ databases">
        <title>Draft Genome Sequence of Legionella lytica strain DSB2004, Isolated From a Fire Sprinkler System.</title>
        <authorList>
            <person name="Everhart A.D."/>
            <person name="Kidane D.T."/>
            <person name="Farone A.L."/>
            <person name="Farone M.B."/>
        </authorList>
    </citation>
    <scope>NUCLEOTIDE SEQUENCE [LARGE SCALE GENOMIC DNA]</scope>
    <source>
        <strain evidence="1 2">DSB2004</strain>
    </source>
</reference>
<name>A0ABW8DAC6_9GAMM</name>
<evidence type="ECO:0000313" key="1">
    <source>
        <dbReference type="EMBL" id="MFJ1269648.1"/>
    </source>
</evidence>
<gene>
    <name evidence="1" type="ORF">ACD661_13875</name>
</gene>